<feature type="region of interest" description="Disordered" evidence="2">
    <location>
        <begin position="106"/>
        <end position="141"/>
    </location>
</feature>
<dbReference type="InterPro" id="IPR036567">
    <property type="entry name" value="RHF-like"/>
</dbReference>
<dbReference type="PANTHER" id="PTHR33231:SF1">
    <property type="entry name" value="30S RIBOSOMAL PROTEIN"/>
    <property type="match status" value="1"/>
</dbReference>
<dbReference type="InterPro" id="IPR050574">
    <property type="entry name" value="HPF/YfiA_ribosome-assoc"/>
</dbReference>
<gene>
    <name evidence="4" type="ORF">GCM10009665_17700</name>
</gene>
<dbReference type="Gene3D" id="3.30.160.100">
    <property type="entry name" value="Ribosome hibernation promotion factor-like"/>
    <property type="match status" value="1"/>
</dbReference>
<name>A0ABN1VYN6_9ACTN</name>
<evidence type="ECO:0000313" key="5">
    <source>
        <dbReference type="Proteomes" id="UP001500037"/>
    </source>
</evidence>
<sequence length="263" mass="29131">MNRLQSWPASATEVLVETRGEVTLAAPDYARTKMLAVLGRLDEPVLAARVKLTQEPHHAMARPSLAQAVIDLNGTPVRAHVAATTMQEAVDLLQDRLNARIARVRHHRDHHRRHASAPVGPPDGARHEHRPQRHARGEQERRIVRHKSYSLARQTAWEAVFELESMDYDFHLFTDAASGCDSVVHRDPSDDGYRLATADPQGEPVPGLRVSTLAVPRLAVADAVSRLDLGGLPFVFFTDAATGRGNVVYHRYDGHYGLITPVL</sequence>
<dbReference type="Gene3D" id="3.30.505.50">
    <property type="entry name" value="Sigma 54 modulation/S30EA ribosomal protein, C-terminal domain"/>
    <property type="match status" value="2"/>
</dbReference>
<dbReference type="RefSeq" id="WP_344440699.1">
    <property type="nucleotide sequence ID" value="NZ_BAAALF010000020.1"/>
</dbReference>
<comment type="caution">
    <text evidence="4">The sequence shown here is derived from an EMBL/GenBank/DDBJ whole genome shotgun (WGS) entry which is preliminary data.</text>
</comment>
<dbReference type="Pfam" id="PF16321">
    <property type="entry name" value="Ribosom_S30AE_C"/>
    <property type="match status" value="2"/>
</dbReference>
<proteinExistence type="predicted"/>
<evidence type="ECO:0000256" key="2">
    <source>
        <dbReference type="SAM" id="MobiDB-lite"/>
    </source>
</evidence>
<dbReference type="SUPFAM" id="SSF69754">
    <property type="entry name" value="Ribosome binding protein Y (YfiA homologue)"/>
    <property type="match status" value="1"/>
</dbReference>
<feature type="domain" description="Sigma 54 modulation/S30EA ribosomal protein C-terminal" evidence="3">
    <location>
        <begin position="139"/>
        <end position="187"/>
    </location>
</feature>
<keyword evidence="1" id="KW-0810">Translation regulation</keyword>
<feature type="compositionally biased region" description="Basic residues" evidence="2">
    <location>
        <begin position="106"/>
        <end position="115"/>
    </location>
</feature>
<organism evidence="4 5">
    <name type="scientific">Kitasatospora nipponensis</name>
    <dbReference type="NCBI Taxonomy" id="258049"/>
    <lineage>
        <taxon>Bacteria</taxon>
        <taxon>Bacillati</taxon>
        <taxon>Actinomycetota</taxon>
        <taxon>Actinomycetes</taxon>
        <taxon>Kitasatosporales</taxon>
        <taxon>Streptomycetaceae</taxon>
        <taxon>Kitasatospora</taxon>
    </lineage>
</organism>
<dbReference type="InterPro" id="IPR032528">
    <property type="entry name" value="Ribosom_S30AE_C"/>
</dbReference>
<evidence type="ECO:0000259" key="3">
    <source>
        <dbReference type="Pfam" id="PF16321"/>
    </source>
</evidence>
<feature type="domain" description="Sigma 54 modulation/S30EA ribosomal protein C-terminal" evidence="3">
    <location>
        <begin position="209"/>
        <end position="258"/>
    </location>
</feature>
<protein>
    <submittedName>
        <fullName evidence="4">HPF/RaiA family ribosome-associated protein</fullName>
    </submittedName>
</protein>
<accession>A0ABN1VYN6</accession>
<evidence type="ECO:0000313" key="4">
    <source>
        <dbReference type="EMBL" id="GAA1227649.1"/>
    </source>
</evidence>
<dbReference type="EMBL" id="BAAALF010000020">
    <property type="protein sequence ID" value="GAA1227649.1"/>
    <property type="molecule type" value="Genomic_DNA"/>
</dbReference>
<dbReference type="InterPro" id="IPR003489">
    <property type="entry name" value="RHF/RaiA"/>
</dbReference>
<reference evidence="4 5" key="1">
    <citation type="journal article" date="2019" name="Int. J. Syst. Evol. Microbiol.">
        <title>The Global Catalogue of Microorganisms (GCM) 10K type strain sequencing project: providing services to taxonomists for standard genome sequencing and annotation.</title>
        <authorList>
            <consortium name="The Broad Institute Genomics Platform"/>
            <consortium name="The Broad Institute Genome Sequencing Center for Infectious Disease"/>
            <person name="Wu L."/>
            <person name="Ma J."/>
        </authorList>
    </citation>
    <scope>NUCLEOTIDE SEQUENCE [LARGE SCALE GENOMIC DNA]</scope>
    <source>
        <strain evidence="4 5">JCM 13004</strain>
    </source>
</reference>
<keyword evidence="5" id="KW-1185">Reference proteome</keyword>
<evidence type="ECO:0000256" key="1">
    <source>
        <dbReference type="ARBA" id="ARBA00022845"/>
    </source>
</evidence>
<dbReference type="InterPro" id="IPR038416">
    <property type="entry name" value="Ribosom_S30AE_C_sf"/>
</dbReference>
<dbReference type="PANTHER" id="PTHR33231">
    <property type="entry name" value="30S RIBOSOMAL PROTEIN"/>
    <property type="match status" value="1"/>
</dbReference>
<dbReference type="Pfam" id="PF02482">
    <property type="entry name" value="Ribosomal_S30AE"/>
    <property type="match status" value="1"/>
</dbReference>
<dbReference type="Proteomes" id="UP001500037">
    <property type="component" value="Unassembled WGS sequence"/>
</dbReference>